<dbReference type="GO" id="GO:0005737">
    <property type="term" value="C:cytoplasm"/>
    <property type="evidence" value="ECO:0007669"/>
    <property type="project" value="TreeGrafter"/>
</dbReference>
<accession>A0A6N3DBW7</accession>
<proteinExistence type="predicted"/>
<reference evidence="2" key="1">
    <citation type="submission" date="2019-11" db="EMBL/GenBank/DDBJ databases">
        <authorList>
            <person name="Feng L."/>
        </authorList>
    </citation>
    <scope>NUCLEOTIDE SEQUENCE</scope>
    <source>
        <strain evidence="2">VdisparLFYP95</strain>
    </source>
</reference>
<feature type="domain" description="NAD(P)-binding" evidence="1">
    <location>
        <begin position="7"/>
        <end position="191"/>
    </location>
</feature>
<protein>
    <recommendedName>
        <fullName evidence="1">NAD(P)-binding domain-containing protein</fullName>
    </recommendedName>
</protein>
<evidence type="ECO:0000259" key="1">
    <source>
        <dbReference type="Pfam" id="PF13460"/>
    </source>
</evidence>
<evidence type="ECO:0000313" key="2">
    <source>
        <dbReference type="EMBL" id="VYU24639.1"/>
    </source>
</evidence>
<dbReference type="EMBL" id="CACRUF010000048">
    <property type="protein sequence ID" value="VYU24639.1"/>
    <property type="molecule type" value="Genomic_DNA"/>
</dbReference>
<dbReference type="InterPro" id="IPR036291">
    <property type="entry name" value="NAD(P)-bd_dom_sf"/>
</dbReference>
<dbReference type="AlphaFoldDB" id="A0A6N3DBW7"/>
<gene>
    <name evidence="2" type="ORF">VDLFYP95_01888</name>
</gene>
<dbReference type="RefSeq" id="WP_156719931.1">
    <property type="nucleotide sequence ID" value="NZ_CACRUF010000048.1"/>
</dbReference>
<dbReference type="Pfam" id="PF13460">
    <property type="entry name" value="NAD_binding_10"/>
    <property type="match status" value="1"/>
</dbReference>
<dbReference type="PANTHER" id="PTHR14097:SF7">
    <property type="entry name" value="OXIDOREDUCTASE HTATIP2"/>
    <property type="match status" value="1"/>
</dbReference>
<dbReference type="SUPFAM" id="SSF51735">
    <property type="entry name" value="NAD(P)-binding Rossmann-fold domains"/>
    <property type="match status" value="1"/>
</dbReference>
<organism evidence="2">
    <name type="scientific">Veillonella dispar</name>
    <dbReference type="NCBI Taxonomy" id="39778"/>
    <lineage>
        <taxon>Bacteria</taxon>
        <taxon>Bacillati</taxon>
        <taxon>Bacillota</taxon>
        <taxon>Negativicutes</taxon>
        <taxon>Veillonellales</taxon>
        <taxon>Veillonellaceae</taxon>
        <taxon>Veillonella</taxon>
    </lineage>
</organism>
<name>A0A6N3DBW7_9FIRM</name>
<dbReference type="Gene3D" id="3.40.50.720">
    <property type="entry name" value="NAD(P)-binding Rossmann-like Domain"/>
    <property type="match status" value="1"/>
</dbReference>
<sequence length="217" mass="24194">MKALVLGATGAVGCHIVESLIDNHEIQEIHVFVRRQVTYTSPKVIVHIVNFDEPREWAHLVTGDILFSAMGTNRKQAGSKEAQWTVDYTYQYEMARIAAQNGVKKYGLVSSLGANPKSKFFYMSMKGQLEEVVLELPFEAIVIARPSTLIREEPKLVERISCAVLGVINKARVLMSQEPVKTADVAKVLVTATIGQQYGISIIDNEMIHERVGYFKA</sequence>
<dbReference type="InterPro" id="IPR016040">
    <property type="entry name" value="NAD(P)-bd_dom"/>
</dbReference>
<dbReference type="PANTHER" id="PTHR14097">
    <property type="entry name" value="OXIDOREDUCTASE HTATIP2"/>
    <property type="match status" value="1"/>
</dbReference>
<dbReference type="GO" id="GO:0051170">
    <property type="term" value="P:import into nucleus"/>
    <property type="evidence" value="ECO:0007669"/>
    <property type="project" value="TreeGrafter"/>
</dbReference>